<reference evidence="2 3" key="1">
    <citation type="journal article" date="2021" name="BMC Genomics">
        <title>Datura genome reveals duplications of psychoactive alkaloid biosynthetic genes and high mutation rate following tissue culture.</title>
        <authorList>
            <person name="Rajewski A."/>
            <person name="Carter-House D."/>
            <person name="Stajich J."/>
            <person name="Litt A."/>
        </authorList>
    </citation>
    <scope>NUCLEOTIDE SEQUENCE [LARGE SCALE GENOMIC DNA]</scope>
    <source>
        <strain evidence="2">AR-01</strain>
    </source>
</reference>
<dbReference type="Proteomes" id="UP000823775">
    <property type="component" value="Unassembled WGS sequence"/>
</dbReference>
<protein>
    <recommendedName>
        <fullName evidence="4">tRNA exportin</fullName>
    </recommendedName>
</protein>
<dbReference type="InterPro" id="IPR008862">
    <property type="entry name" value="Tcp11"/>
</dbReference>
<dbReference type="EMBL" id="JACEIK010000494">
    <property type="protein sequence ID" value="MCD7458082.1"/>
    <property type="molecule type" value="Genomic_DNA"/>
</dbReference>
<evidence type="ECO:0008006" key="4">
    <source>
        <dbReference type="Google" id="ProtNLM"/>
    </source>
</evidence>
<proteinExistence type="inferred from homology"/>
<dbReference type="Pfam" id="PF05794">
    <property type="entry name" value="Tcp11"/>
    <property type="match status" value="1"/>
</dbReference>
<comment type="caution">
    <text evidence="2">The sequence shown here is derived from an EMBL/GenBank/DDBJ whole genome shotgun (WGS) entry which is preliminary data.</text>
</comment>
<comment type="similarity">
    <text evidence="1">Belongs to the TCP11 family.</text>
</comment>
<evidence type="ECO:0000313" key="3">
    <source>
        <dbReference type="Proteomes" id="UP000823775"/>
    </source>
</evidence>
<sequence length="142" mass="16164">MEKAFWDGVMQSLNQDNPDFSWVLKLMKEVQNELCEMSPPSWRQEIVDTVDIDNLAQVLNSGTLDMDYFGKILEFSLVTLRKLSAPMIEDELQTNHQKFLKELGESTQDGENTTALFAALVVKGLQFVLTQIKWLSKSGMTT</sequence>
<dbReference type="PANTHER" id="PTHR12832">
    <property type="entry name" value="TESTIS-SPECIFIC PROTEIN PBS13 T-COMPLEX 11"/>
    <property type="match status" value="1"/>
</dbReference>
<dbReference type="PANTHER" id="PTHR12832:SF36">
    <property type="entry name" value="T-COMPLEX PROTEIN 11"/>
    <property type="match status" value="1"/>
</dbReference>
<evidence type="ECO:0000256" key="1">
    <source>
        <dbReference type="ARBA" id="ARBA00010954"/>
    </source>
</evidence>
<organism evidence="2 3">
    <name type="scientific">Datura stramonium</name>
    <name type="common">Jimsonweed</name>
    <name type="synonym">Common thornapple</name>
    <dbReference type="NCBI Taxonomy" id="4076"/>
    <lineage>
        <taxon>Eukaryota</taxon>
        <taxon>Viridiplantae</taxon>
        <taxon>Streptophyta</taxon>
        <taxon>Embryophyta</taxon>
        <taxon>Tracheophyta</taxon>
        <taxon>Spermatophyta</taxon>
        <taxon>Magnoliopsida</taxon>
        <taxon>eudicotyledons</taxon>
        <taxon>Gunneridae</taxon>
        <taxon>Pentapetalae</taxon>
        <taxon>asterids</taxon>
        <taxon>lamiids</taxon>
        <taxon>Solanales</taxon>
        <taxon>Solanaceae</taxon>
        <taxon>Solanoideae</taxon>
        <taxon>Datureae</taxon>
        <taxon>Datura</taxon>
    </lineage>
</organism>
<evidence type="ECO:0000313" key="2">
    <source>
        <dbReference type="EMBL" id="MCD7458082.1"/>
    </source>
</evidence>
<accession>A0ABS8SGP1</accession>
<gene>
    <name evidence="2" type="ORF">HAX54_037104</name>
</gene>
<keyword evidence="3" id="KW-1185">Reference proteome</keyword>
<name>A0ABS8SGP1_DATST</name>